<feature type="compositionally biased region" description="Basic and acidic residues" evidence="1">
    <location>
        <begin position="15"/>
        <end position="25"/>
    </location>
</feature>
<reference evidence="2 3" key="1">
    <citation type="submission" date="2019-05" db="EMBL/GenBank/DDBJ databases">
        <title>Another draft genome of Portunus trituberculatus and its Hox gene families provides insights of decapod evolution.</title>
        <authorList>
            <person name="Jeong J.-H."/>
            <person name="Song I."/>
            <person name="Kim S."/>
            <person name="Choi T."/>
            <person name="Kim D."/>
            <person name="Ryu S."/>
            <person name="Kim W."/>
        </authorList>
    </citation>
    <scope>NUCLEOTIDE SEQUENCE [LARGE SCALE GENOMIC DNA]</scope>
    <source>
        <tissue evidence="2">Muscle</tissue>
    </source>
</reference>
<sequence>MTARGRRPRPPRRGPNRDHKDRLSGGDHLPNAILAAGSWKTGAPQRTLQKQRAFKEPSPGRTRAALHKEPVLAVCELGPP</sequence>
<feature type="region of interest" description="Disordered" evidence="1">
    <location>
        <begin position="1"/>
        <end position="67"/>
    </location>
</feature>
<name>A0A5B7GEL2_PORTR</name>
<gene>
    <name evidence="2" type="ORF">E2C01_049945</name>
</gene>
<keyword evidence="3" id="KW-1185">Reference proteome</keyword>
<accession>A0A5B7GEL2</accession>
<dbReference type="Proteomes" id="UP000324222">
    <property type="component" value="Unassembled WGS sequence"/>
</dbReference>
<evidence type="ECO:0000313" key="3">
    <source>
        <dbReference type="Proteomes" id="UP000324222"/>
    </source>
</evidence>
<evidence type="ECO:0000256" key="1">
    <source>
        <dbReference type="SAM" id="MobiDB-lite"/>
    </source>
</evidence>
<proteinExistence type="predicted"/>
<feature type="compositionally biased region" description="Basic residues" evidence="1">
    <location>
        <begin position="1"/>
        <end position="14"/>
    </location>
</feature>
<dbReference type="AlphaFoldDB" id="A0A5B7GEL2"/>
<organism evidence="2 3">
    <name type="scientific">Portunus trituberculatus</name>
    <name type="common">Swimming crab</name>
    <name type="synonym">Neptunus trituberculatus</name>
    <dbReference type="NCBI Taxonomy" id="210409"/>
    <lineage>
        <taxon>Eukaryota</taxon>
        <taxon>Metazoa</taxon>
        <taxon>Ecdysozoa</taxon>
        <taxon>Arthropoda</taxon>
        <taxon>Crustacea</taxon>
        <taxon>Multicrustacea</taxon>
        <taxon>Malacostraca</taxon>
        <taxon>Eumalacostraca</taxon>
        <taxon>Eucarida</taxon>
        <taxon>Decapoda</taxon>
        <taxon>Pleocyemata</taxon>
        <taxon>Brachyura</taxon>
        <taxon>Eubrachyura</taxon>
        <taxon>Portunoidea</taxon>
        <taxon>Portunidae</taxon>
        <taxon>Portuninae</taxon>
        <taxon>Portunus</taxon>
    </lineage>
</organism>
<dbReference type="EMBL" id="VSRR010013610">
    <property type="protein sequence ID" value="MPC55996.1"/>
    <property type="molecule type" value="Genomic_DNA"/>
</dbReference>
<comment type="caution">
    <text evidence="2">The sequence shown here is derived from an EMBL/GenBank/DDBJ whole genome shotgun (WGS) entry which is preliminary data.</text>
</comment>
<protein>
    <submittedName>
        <fullName evidence="2">Uncharacterized protein</fullName>
    </submittedName>
</protein>
<evidence type="ECO:0000313" key="2">
    <source>
        <dbReference type="EMBL" id="MPC55996.1"/>
    </source>
</evidence>